<evidence type="ECO:0000313" key="2">
    <source>
        <dbReference type="EMBL" id="RQM31458.1"/>
    </source>
</evidence>
<dbReference type="GO" id="GO:0005737">
    <property type="term" value="C:cytoplasm"/>
    <property type="evidence" value="ECO:0007669"/>
    <property type="project" value="TreeGrafter"/>
</dbReference>
<dbReference type="SUPFAM" id="SSF50891">
    <property type="entry name" value="Cyclophilin-like"/>
    <property type="match status" value="1"/>
</dbReference>
<evidence type="ECO:0000313" key="3">
    <source>
        <dbReference type="Proteomes" id="UP000284702"/>
    </source>
</evidence>
<organism evidence="2 3">
    <name type="scientific">Aphanomyces astaci</name>
    <name type="common">Crayfish plague agent</name>
    <dbReference type="NCBI Taxonomy" id="112090"/>
    <lineage>
        <taxon>Eukaryota</taxon>
        <taxon>Sar</taxon>
        <taxon>Stramenopiles</taxon>
        <taxon>Oomycota</taxon>
        <taxon>Saprolegniomycetes</taxon>
        <taxon>Saprolegniales</taxon>
        <taxon>Verrucalvaceae</taxon>
        <taxon>Aphanomyces</taxon>
    </lineage>
</organism>
<dbReference type="Proteomes" id="UP000284702">
    <property type="component" value="Unassembled WGS sequence"/>
</dbReference>
<dbReference type="GO" id="GO:0003755">
    <property type="term" value="F:peptidyl-prolyl cis-trans isomerase activity"/>
    <property type="evidence" value="ECO:0007669"/>
    <property type="project" value="InterPro"/>
</dbReference>
<name>A0A3R7WPR5_APHAT</name>
<dbReference type="PRINTS" id="PR00153">
    <property type="entry name" value="CSAPPISMRASE"/>
</dbReference>
<dbReference type="PANTHER" id="PTHR11071:SF553">
    <property type="entry name" value="PEPTIDYL-PROLYL CIS-TRANS ISOMERASE"/>
    <property type="match status" value="1"/>
</dbReference>
<dbReference type="VEuPathDB" id="FungiDB:H257_10856"/>
<dbReference type="GO" id="GO:0016018">
    <property type="term" value="F:cyclosporin A binding"/>
    <property type="evidence" value="ECO:0007669"/>
    <property type="project" value="TreeGrafter"/>
</dbReference>
<dbReference type="PROSITE" id="PS50072">
    <property type="entry name" value="CSA_PPIASE_2"/>
    <property type="match status" value="1"/>
</dbReference>
<dbReference type="GO" id="GO:0006457">
    <property type="term" value="P:protein folding"/>
    <property type="evidence" value="ECO:0007669"/>
    <property type="project" value="TreeGrafter"/>
</dbReference>
<dbReference type="AlphaFoldDB" id="A0A3R7WPR5"/>
<dbReference type="InterPro" id="IPR002130">
    <property type="entry name" value="Cyclophilin-type_PPIase_dom"/>
</dbReference>
<protein>
    <recommendedName>
        <fullName evidence="1">PPIase cyclophilin-type domain-containing protein</fullName>
    </recommendedName>
</protein>
<dbReference type="Gene3D" id="2.40.100.10">
    <property type="entry name" value="Cyclophilin-like"/>
    <property type="match status" value="1"/>
</dbReference>
<sequence>MLVDYAHETSVVPALDSMCSLRVTCRLHVHGAGFGVTCRYAHSEYELGWILKDAATGLMIGFVYDGSEYVVGTERILLPAGHDAVADVSQTVDTMADTDGDTEASKKMAVARESAADYHDDDDWLIGVVAHAQLHYFPMNTSRRGHAAGGINYPKYITGFLVTLTLVYFVWVQKSFAPSSPPLLKASDAEAKLAVESTSAPPTPVVRTWSRAPGRRYVWIDVEIDGEPVGRITAELYMDIVPATAENFRALVTGDNAAGISYKGSVCHRIITGFIVQCGDFETGKEDEPAGLQLKHDKRYVLQMANSGEDTNGSQFCFMLGAAPHLNGRHVVFGQVVEGFEVVDLMETAGSAEDGVILNHNVVLKDGGEYLN</sequence>
<keyword evidence="3" id="KW-1185">Reference proteome</keyword>
<dbReference type="EMBL" id="MZMZ02000002">
    <property type="protein sequence ID" value="RQM31458.1"/>
    <property type="molecule type" value="Genomic_DNA"/>
</dbReference>
<dbReference type="VEuPathDB" id="FungiDB:H257_10857"/>
<dbReference type="InterPro" id="IPR029000">
    <property type="entry name" value="Cyclophilin-like_dom_sf"/>
</dbReference>
<dbReference type="Pfam" id="PF00160">
    <property type="entry name" value="Pro_isomerase"/>
    <property type="match status" value="1"/>
</dbReference>
<proteinExistence type="predicted"/>
<evidence type="ECO:0000259" key="1">
    <source>
        <dbReference type="PROSITE" id="PS50072"/>
    </source>
</evidence>
<comment type="caution">
    <text evidence="2">The sequence shown here is derived from an EMBL/GenBank/DDBJ whole genome shotgun (WGS) entry which is preliminary data.</text>
</comment>
<dbReference type="PANTHER" id="PTHR11071">
    <property type="entry name" value="PEPTIDYL-PROLYL CIS-TRANS ISOMERASE"/>
    <property type="match status" value="1"/>
</dbReference>
<reference evidence="2" key="1">
    <citation type="submission" date="2018-07" db="EMBL/GenBank/DDBJ databases">
        <title>Annotation of Aphanomyces astaci genome assembly.</title>
        <authorList>
            <person name="Studholme D.J."/>
        </authorList>
    </citation>
    <scope>NUCLEOTIDE SEQUENCE [LARGE SCALE GENOMIC DNA]</scope>
    <source>
        <strain evidence="2">Pc</strain>
    </source>
</reference>
<accession>A0A3R7WPR5</accession>
<gene>
    <name evidence="2" type="ORF">B5M09_006178</name>
</gene>
<feature type="domain" description="PPIase cyclophilin-type" evidence="1">
    <location>
        <begin position="219"/>
        <end position="369"/>
    </location>
</feature>